<protein>
    <submittedName>
        <fullName evidence="2">Uncharacterized protein</fullName>
    </submittedName>
</protein>
<evidence type="ECO:0000256" key="1">
    <source>
        <dbReference type="ARBA" id="ARBA00022801"/>
    </source>
</evidence>
<dbReference type="InterPro" id="IPR036962">
    <property type="entry name" value="Glyco_hydro_3_N_sf"/>
</dbReference>
<evidence type="ECO:0000313" key="3">
    <source>
        <dbReference type="Proteomes" id="UP000242705"/>
    </source>
</evidence>
<proteinExistence type="predicted"/>
<dbReference type="AlphaFoldDB" id="A0A2T2WWT3"/>
<dbReference type="InterPro" id="IPR017853">
    <property type="entry name" value="GH"/>
</dbReference>
<accession>A0A2T2WWT3</accession>
<organism evidence="2 3">
    <name type="scientific">Sulfobacillus thermosulfidooxidans</name>
    <dbReference type="NCBI Taxonomy" id="28034"/>
    <lineage>
        <taxon>Bacteria</taxon>
        <taxon>Bacillati</taxon>
        <taxon>Bacillota</taxon>
        <taxon>Clostridia</taxon>
        <taxon>Eubacteriales</taxon>
        <taxon>Clostridiales Family XVII. Incertae Sedis</taxon>
        <taxon>Sulfobacillus</taxon>
    </lineage>
</organism>
<sequence length="443" mass="49172">MKHLGQLLLMTCEKPQVSPSLLAAIRLGYVGGIVLNPAVLPSAESLQDIIWLLHDTAKLGNQPAPVILLDTTDSVSSLWPLPSLRSMAVAGLTDDVHRLLNTMALIWRQMGITGILSPTLGVGDKTPSPWTDKRTKYLQLWVRELRQAGLQPFIRIFPTPSATDVSDALIATIDSGLGAAILDGHEPVNASLWRDSLNFRGLLVQDFRFTHFDVNLIPASIANGLDMIILPADADMDESYRALLVEMNRHHLSKRKIYSALTRIRMLKEPKPPFSSWSLEVSQRPINEWAQNIWNHALVHTGPVYSPKVGTQELGLIEFGKPSPLKSLLQDYLAFYHCLDIDPDVRDLFQIHLQSQKSSVQLVIHLNDAWHHLNQSLLFPLCQPRPLGVAMHHPADLFLLPRDATGLTNFDTQLGAFGAVASAIIGKISIHGQWPNPQEVTQL</sequence>
<dbReference type="GO" id="GO:0004553">
    <property type="term" value="F:hydrolase activity, hydrolyzing O-glycosyl compounds"/>
    <property type="evidence" value="ECO:0007669"/>
    <property type="project" value="InterPro"/>
</dbReference>
<dbReference type="EMBL" id="PXYX01000020">
    <property type="protein sequence ID" value="PSR26691.1"/>
    <property type="molecule type" value="Genomic_DNA"/>
</dbReference>
<dbReference type="Gene3D" id="3.20.20.300">
    <property type="entry name" value="Glycoside hydrolase, family 3, N-terminal domain"/>
    <property type="match status" value="1"/>
</dbReference>
<gene>
    <name evidence="2" type="ORF">C7B47_10260</name>
</gene>
<dbReference type="Proteomes" id="UP000242705">
    <property type="component" value="Unassembled WGS sequence"/>
</dbReference>
<reference evidence="2 3" key="1">
    <citation type="journal article" date="2014" name="BMC Genomics">
        <title>Comparison of environmental and isolate Sulfobacillus genomes reveals diverse carbon, sulfur, nitrogen, and hydrogen metabolisms.</title>
        <authorList>
            <person name="Justice N.B."/>
            <person name="Norman A."/>
            <person name="Brown C.T."/>
            <person name="Singh A."/>
            <person name="Thomas B.C."/>
            <person name="Banfield J.F."/>
        </authorList>
    </citation>
    <scope>NUCLEOTIDE SEQUENCE [LARGE SCALE GENOMIC DNA]</scope>
    <source>
        <strain evidence="2">AMDSBA5</strain>
    </source>
</reference>
<dbReference type="SUPFAM" id="SSF51445">
    <property type="entry name" value="(Trans)glycosidases"/>
    <property type="match status" value="1"/>
</dbReference>
<name>A0A2T2WWT3_SULTH</name>
<keyword evidence="1" id="KW-0378">Hydrolase</keyword>
<comment type="caution">
    <text evidence="2">The sequence shown here is derived from an EMBL/GenBank/DDBJ whole genome shotgun (WGS) entry which is preliminary data.</text>
</comment>
<dbReference type="GO" id="GO:0005975">
    <property type="term" value="P:carbohydrate metabolic process"/>
    <property type="evidence" value="ECO:0007669"/>
    <property type="project" value="InterPro"/>
</dbReference>
<evidence type="ECO:0000313" key="2">
    <source>
        <dbReference type="EMBL" id="PSR26691.1"/>
    </source>
</evidence>